<dbReference type="Gene3D" id="1.20.1280.50">
    <property type="match status" value="1"/>
</dbReference>
<proteinExistence type="predicted"/>
<dbReference type="CDD" id="cd22157">
    <property type="entry name" value="F-box_AtFBW1-like"/>
    <property type="match status" value="1"/>
</dbReference>
<dbReference type="Pfam" id="PF00646">
    <property type="entry name" value="F-box"/>
    <property type="match status" value="1"/>
</dbReference>
<dbReference type="PANTHER" id="PTHR31672:SF13">
    <property type="entry name" value="F-BOX PROTEIN CPR30-LIKE"/>
    <property type="match status" value="1"/>
</dbReference>
<dbReference type="SMART" id="SM00256">
    <property type="entry name" value="FBOX"/>
    <property type="match status" value="1"/>
</dbReference>
<gene>
    <name evidence="2" type="ORF">Tci_039470</name>
</gene>
<dbReference type="PROSITE" id="PS50181">
    <property type="entry name" value="FBOX"/>
    <property type="match status" value="1"/>
</dbReference>
<organism evidence="2">
    <name type="scientific">Tanacetum cinerariifolium</name>
    <name type="common">Dalmatian daisy</name>
    <name type="synonym">Chrysanthemum cinerariifolium</name>
    <dbReference type="NCBI Taxonomy" id="118510"/>
    <lineage>
        <taxon>Eukaryota</taxon>
        <taxon>Viridiplantae</taxon>
        <taxon>Streptophyta</taxon>
        <taxon>Embryophyta</taxon>
        <taxon>Tracheophyta</taxon>
        <taxon>Spermatophyta</taxon>
        <taxon>Magnoliopsida</taxon>
        <taxon>eudicotyledons</taxon>
        <taxon>Gunneridae</taxon>
        <taxon>Pentapetalae</taxon>
        <taxon>asterids</taxon>
        <taxon>campanulids</taxon>
        <taxon>Asterales</taxon>
        <taxon>Asteraceae</taxon>
        <taxon>Asteroideae</taxon>
        <taxon>Anthemideae</taxon>
        <taxon>Anthemidinae</taxon>
        <taxon>Tanacetum</taxon>
    </lineage>
</organism>
<dbReference type="SUPFAM" id="SSF81383">
    <property type="entry name" value="F-box domain"/>
    <property type="match status" value="1"/>
</dbReference>
<dbReference type="InterPro" id="IPR050796">
    <property type="entry name" value="SCF_F-box_component"/>
</dbReference>
<dbReference type="EMBL" id="BKCJ010005575">
    <property type="protein sequence ID" value="GEU67492.1"/>
    <property type="molecule type" value="Genomic_DNA"/>
</dbReference>
<dbReference type="AlphaFoldDB" id="A0A6L2M4F4"/>
<accession>A0A6L2M4F4</accession>
<comment type="caution">
    <text evidence="2">The sequence shown here is derived from an EMBL/GenBank/DDBJ whole genome shotgun (WGS) entry which is preliminary data.</text>
</comment>
<evidence type="ECO:0000313" key="2">
    <source>
        <dbReference type="EMBL" id="GEU67492.1"/>
    </source>
</evidence>
<sequence length="356" mass="40595">MSESSDMPNAYFPDEIIREILSRLPVKSLLQFRSVSKHWKSLISDTHFIQSHYKIVETLSTHHRILAPVYPLLSLNYNASPDNISSSIKLDCPFLMPRPFIKFLGSCNGLVCLIDGTKDIIIYNPSTRRYFKPFQSPQCFFHISYASNQTEFVYGFGCGLNPFDIRVVIFPRFARDSELVKFKVYDFIDSVGTFLNGSLHWLARHSNTDNGSRVVASFDVSKEAFRDISLPTQKADRPYFSVGNIKGCLSAHRDGLYHTNVEVWLMREYGVVDSWSMFIKIPTDMGGSEISYMRPLCCVNDDEILIEIELQQYAVYNGKTKTFRLLRSVWNLGPVGDSAVYVESLLSPEVVSCVSY</sequence>
<dbReference type="InterPro" id="IPR017451">
    <property type="entry name" value="F-box-assoc_interact_dom"/>
</dbReference>
<feature type="domain" description="F-box" evidence="1">
    <location>
        <begin position="6"/>
        <end position="56"/>
    </location>
</feature>
<dbReference type="InterPro" id="IPR006527">
    <property type="entry name" value="F-box-assoc_dom_typ1"/>
</dbReference>
<reference evidence="2" key="1">
    <citation type="journal article" date="2019" name="Sci. Rep.">
        <title>Draft genome of Tanacetum cinerariifolium, the natural source of mosquito coil.</title>
        <authorList>
            <person name="Yamashiro T."/>
            <person name="Shiraishi A."/>
            <person name="Satake H."/>
            <person name="Nakayama K."/>
        </authorList>
    </citation>
    <scope>NUCLEOTIDE SEQUENCE</scope>
</reference>
<evidence type="ECO:0000259" key="1">
    <source>
        <dbReference type="PROSITE" id="PS50181"/>
    </source>
</evidence>
<dbReference type="Pfam" id="PF07734">
    <property type="entry name" value="FBA_1"/>
    <property type="match status" value="1"/>
</dbReference>
<name>A0A6L2M4F4_TANCI</name>
<dbReference type="PANTHER" id="PTHR31672">
    <property type="entry name" value="BNACNNG10540D PROTEIN"/>
    <property type="match status" value="1"/>
</dbReference>
<dbReference type="InterPro" id="IPR001810">
    <property type="entry name" value="F-box_dom"/>
</dbReference>
<dbReference type="InterPro" id="IPR036047">
    <property type="entry name" value="F-box-like_dom_sf"/>
</dbReference>
<protein>
    <recommendedName>
        <fullName evidence="1">F-box domain-containing protein</fullName>
    </recommendedName>
</protein>
<dbReference type="NCBIfam" id="TIGR01640">
    <property type="entry name" value="F_box_assoc_1"/>
    <property type="match status" value="1"/>
</dbReference>